<comment type="caution">
    <text evidence="1">The sequence shown here is derived from an EMBL/GenBank/DDBJ whole genome shotgun (WGS) entry which is preliminary data.</text>
</comment>
<proteinExistence type="predicted"/>
<sequence length="127" mass="14378">MDLIEKIIPENHRYEFSATSGRPNISLSPLRLTSGHFPEVIPATEKKIQRDSVLCLPVKEIPEAKSIPEPTGIGNVIEEVVYLTRQMNLEVDSYDVQERLDSLNHVLTMTNSTVTERPPLERTLLLL</sequence>
<gene>
    <name evidence="1" type="ORF">TNCV_2853351</name>
</gene>
<dbReference type="Proteomes" id="UP000887159">
    <property type="component" value="Unassembled WGS sequence"/>
</dbReference>
<protein>
    <submittedName>
        <fullName evidence="1">Uncharacterized protein</fullName>
    </submittedName>
</protein>
<reference evidence="1" key="1">
    <citation type="submission" date="2020-08" db="EMBL/GenBank/DDBJ databases">
        <title>Multicomponent nature underlies the extraordinary mechanical properties of spider dragline silk.</title>
        <authorList>
            <person name="Kono N."/>
            <person name="Nakamura H."/>
            <person name="Mori M."/>
            <person name="Yoshida Y."/>
            <person name="Ohtoshi R."/>
            <person name="Malay A.D."/>
            <person name="Moran D.A.P."/>
            <person name="Tomita M."/>
            <person name="Numata K."/>
            <person name="Arakawa K."/>
        </authorList>
    </citation>
    <scope>NUCLEOTIDE SEQUENCE</scope>
</reference>
<name>A0A8X6R7P0_TRICX</name>
<evidence type="ECO:0000313" key="2">
    <source>
        <dbReference type="Proteomes" id="UP000887159"/>
    </source>
</evidence>
<keyword evidence="2" id="KW-1185">Reference proteome</keyword>
<organism evidence="1 2">
    <name type="scientific">Trichonephila clavipes</name>
    <name type="common">Golden silk orbweaver</name>
    <name type="synonym">Nephila clavipes</name>
    <dbReference type="NCBI Taxonomy" id="2585209"/>
    <lineage>
        <taxon>Eukaryota</taxon>
        <taxon>Metazoa</taxon>
        <taxon>Ecdysozoa</taxon>
        <taxon>Arthropoda</taxon>
        <taxon>Chelicerata</taxon>
        <taxon>Arachnida</taxon>
        <taxon>Araneae</taxon>
        <taxon>Araneomorphae</taxon>
        <taxon>Entelegynae</taxon>
        <taxon>Araneoidea</taxon>
        <taxon>Nephilidae</taxon>
        <taxon>Trichonephila</taxon>
    </lineage>
</organism>
<dbReference type="EMBL" id="BMAU01021067">
    <property type="protein sequence ID" value="GFX89035.1"/>
    <property type="molecule type" value="Genomic_DNA"/>
</dbReference>
<evidence type="ECO:0000313" key="1">
    <source>
        <dbReference type="EMBL" id="GFX89035.1"/>
    </source>
</evidence>
<accession>A0A8X6R7P0</accession>
<dbReference type="AlphaFoldDB" id="A0A8X6R7P0"/>